<dbReference type="STRING" id="630390.A0A0C4ESZ0"/>
<dbReference type="EnsemblFungi" id="PTTG_03919-t43_1">
    <property type="protein sequence ID" value="PTTG_03919-t43_1-p1"/>
    <property type="gene ID" value="PTTG_03919"/>
</dbReference>
<evidence type="ECO:0000313" key="4">
    <source>
        <dbReference type="Proteomes" id="UP000005240"/>
    </source>
</evidence>
<evidence type="ECO:0008006" key="5">
    <source>
        <dbReference type="Google" id="ProtNLM"/>
    </source>
</evidence>
<evidence type="ECO:0000313" key="2">
    <source>
        <dbReference type="EMBL" id="OAV92317.1"/>
    </source>
</evidence>
<dbReference type="AlphaFoldDB" id="A0A0C4ESZ0"/>
<evidence type="ECO:0000256" key="1">
    <source>
        <dbReference type="SAM" id="MobiDB-lite"/>
    </source>
</evidence>
<accession>A0A0C4ESZ0</accession>
<feature type="region of interest" description="Disordered" evidence="1">
    <location>
        <begin position="201"/>
        <end position="223"/>
    </location>
</feature>
<dbReference type="Proteomes" id="UP000005240">
    <property type="component" value="Unassembled WGS sequence"/>
</dbReference>
<dbReference type="SUPFAM" id="SSF52540">
    <property type="entry name" value="P-loop containing nucleoside triphosphate hydrolases"/>
    <property type="match status" value="1"/>
</dbReference>
<reference evidence="3" key="4">
    <citation type="submission" date="2025-05" db="UniProtKB">
        <authorList>
            <consortium name="EnsemblFungi"/>
        </authorList>
    </citation>
    <scope>IDENTIFICATION</scope>
    <source>
        <strain evidence="3">isolate 1-1 / race 1 (BBBD)</strain>
    </source>
</reference>
<sequence length="223" mass="24422">MADLSQPERTPDKPPRILVLSGWVGSGKSTFATQLENSDPNFVRICQDVLGKRQACEAMARRSLKEGKSIIIDRQNFDPKQRRTWIRIGQEFDQLQPPGTQSVDCDLIEFATPFEECARRLRARTGHETIHSVREGMGILNVVANKEWVAPQISEGFTRHLVLRPGAASCQAQQPASAPVATIPFPVTPQVVRSILATLDSIPPPSSARAPPESAPPTATPLS</sequence>
<dbReference type="GO" id="GO:0003690">
    <property type="term" value="F:double-stranded DNA binding"/>
    <property type="evidence" value="ECO:0007669"/>
    <property type="project" value="TreeGrafter"/>
</dbReference>
<evidence type="ECO:0000313" key="3">
    <source>
        <dbReference type="EnsemblFungi" id="PTTG_03919-t43_1-p1"/>
    </source>
</evidence>
<reference evidence="2" key="2">
    <citation type="submission" date="2016-05" db="EMBL/GenBank/DDBJ databases">
        <title>Comparative analysis highlights variable genome content of wheat rusts and divergence of the mating loci.</title>
        <authorList>
            <person name="Cuomo C.A."/>
            <person name="Bakkeren G."/>
            <person name="Szabo L."/>
            <person name="Khalil H."/>
            <person name="Joly D."/>
            <person name="Goldberg J."/>
            <person name="Young S."/>
            <person name="Zeng Q."/>
            <person name="Fellers J."/>
        </authorList>
    </citation>
    <scope>NUCLEOTIDE SEQUENCE [LARGE SCALE GENOMIC DNA]</scope>
    <source>
        <strain evidence="2">1-1 BBBD Race 1</strain>
    </source>
</reference>
<dbReference type="GO" id="GO:0046404">
    <property type="term" value="F:ATP-dependent polydeoxyribonucleotide 5'-hydroxyl-kinase activity"/>
    <property type="evidence" value="ECO:0007669"/>
    <property type="project" value="TreeGrafter"/>
</dbReference>
<dbReference type="VEuPathDB" id="FungiDB:PTTG_03919"/>
<dbReference type="OrthoDB" id="3512845at2759"/>
<reference evidence="3 4" key="3">
    <citation type="journal article" date="2017" name="G3 (Bethesda)">
        <title>Comparative analysis highlights variable genome content of wheat rusts and divergence of the mating loci.</title>
        <authorList>
            <person name="Cuomo C.A."/>
            <person name="Bakkeren G."/>
            <person name="Khalil H.B."/>
            <person name="Panwar V."/>
            <person name="Joly D."/>
            <person name="Linning R."/>
            <person name="Sakthikumar S."/>
            <person name="Song X."/>
            <person name="Adiconis X."/>
            <person name="Fan L."/>
            <person name="Goldberg J.M."/>
            <person name="Levin J.Z."/>
            <person name="Young S."/>
            <person name="Zeng Q."/>
            <person name="Anikster Y."/>
            <person name="Bruce M."/>
            <person name="Wang M."/>
            <person name="Yin C."/>
            <person name="McCallum B."/>
            <person name="Szabo L.J."/>
            <person name="Hulbert S."/>
            <person name="Chen X."/>
            <person name="Fellers J.P."/>
        </authorList>
    </citation>
    <scope>NUCLEOTIDE SEQUENCE</scope>
    <source>
        <strain evidence="4">Isolate 1-1 / race 1 (BBBD)</strain>
        <strain evidence="3">isolate 1-1 / race 1 (BBBD)</strain>
    </source>
</reference>
<reference evidence="2" key="1">
    <citation type="submission" date="2009-11" db="EMBL/GenBank/DDBJ databases">
        <authorList>
            <consortium name="The Broad Institute Genome Sequencing Platform"/>
            <person name="Ward D."/>
            <person name="Feldgarden M."/>
            <person name="Earl A."/>
            <person name="Young S.K."/>
            <person name="Zeng Q."/>
            <person name="Koehrsen M."/>
            <person name="Alvarado L."/>
            <person name="Berlin A."/>
            <person name="Bochicchio J."/>
            <person name="Borenstein D."/>
            <person name="Chapman S.B."/>
            <person name="Chen Z."/>
            <person name="Engels R."/>
            <person name="Freedman E."/>
            <person name="Gellesch M."/>
            <person name="Goldberg J."/>
            <person name="Griggs A."/>
            <person name="Gujja S."/>
            <person name="Heilman E."/>
            <person name="Heiman D."/>
            <person name="Hepburn T."/>
            <person name="Howarth C."/>
            <person name="Jen D."/>
            <person name="Larson L."/>
            <person name="Lewis B."/>
            <person name="Mehta T."/>
            <person name="Park D."/>
            <person name="Pearson M."/>
            <person name="Roberts A."/>
            <person name="Saif S."/>
            <person name="Shea T."/>
            <person name="Shenoy N."/>
            <person name="Sisk P."/>
            <person name="Stolte C."/>
            <person name="Sykes S."/>
            <person name="Thomson T."/>
            <person name="Walk T."/>
            <person name="White J."/>
            <person name="Yandava C."/>
            <person name="Izard J."/>
            <person name="Baranova O.V."/>
            <person name="Blanton J.M."/>
            <person name="Tanner A.C."/>
            <person name="Dewhirst F.E."/>
            <person name="Haas B."/>
            <person name="Nusbaum C."/>
            <person name="Birren B."/>
        </authorList>
    </citation>
    <scope>NUCLEOTIDE SEQUENCE [LARGE SCALE GENOMIC DNA]</scope>
    <source>
        <strain evidence="2">1-1 BBBD Race 1</strain>
    </source>
</reference>
<gene>
    <name evidence="2" type="ORF">PTTG_03919</name>
</gene>
<dbReference type="PANTHER" id="PTHR12083">
    <property type="entry name" value="BIFUNCTIONAL POLYNUCLEOTIDE PHOSPHATASE/KINASE"/>
    <property type="match status" value="1"/>
</dbReference>
<organism evidence="2">
    <name type="scientific">Puccinia triticina (isolate 1-1 / race 1 (BBBD))</name>
    <name type="common">Brown leaf rust fungus</name>
    <dbReference type="NCBI Taxonomy" id="630390"/>
    <lineage>
        <taxon>Eukaryota</taxon>
        <taxon>Fungi</taxon>
        <taxon>Dikarya</taxon>
        <taxon>Basidiomycota</taxon>
        <taxon>Pucciniomycotina</taxon>
        <taxon>Pucciniomycetes</taxon>
        <taxon>Pucciniales</taxon>
        <taxon>Pucciniaceae</taxon>
        <taxon>Puccinia</taxon>
    </lineage>
</organism>
<dbReference type="GO" id="GO:0046403">
    <property type="term" value="F:polynucleotide 3'-phosphatase activity"/>
    <property type="evidence" value="ECO:0007669"/>
    <property type="project" value="TreeGrafter"/>
</dbReference>
<dbReference type="Gene3D" id="3.40.50.300">
    <property type="entry name" value="P-loop containing nucleotide triphosphate hydrolases"/>
    <property type="match status" value="1"/>
</dbReference>
<protein>
    <recommendedName>
        <fullName evidence="5">tRNA ligase kinase domain-containing protein</fullName>
    </recommendedName>
</protein>
<feature type="compositionally biased region" description="Pro residues" evidence="1">
    <location>
        <begin position="213"/>
        <end position="223"/>
    </location>
</feature>
<dbReference type="GO" id="GO:0006281">
    <property type="term" value="P:DNA repair"/>
    <property type="evidence" value="ECO:0007669"/>
    <property type="project" value="TreeGrafter"/>
</dbReference>
<dbReference type="OMA" id="TWIRIGQ"/>
<name>A0A0C4ESZ0_PUCT1</name>
<dbReference type="InterPro" id="IPR027417">
    <property type="entry name" value="P-loop_NTPase"/>
</dbReference>
<keyword evidence="4" id="KW-1185">Reference proteome</keyword>
<dbReference type="PANTHER" id="PTHR12083:SF9">
    <property type="entry name" value="BIFUNCTIONAL POLYNUCLEOTIDE PHOSPHATASE_KINASE"/>
    <property type="match status" value="1"/>
</dbReference>
<dbReference type="EMBL" id="ADAS02000066">
    <property type="protein sequence ID" value="OAV92317.1"/>
    <property type="molecule type" value="Genomic_DNA"/>
</dbReference>
<proteinExistence type="predicted"/>